<evidence type="ECO:0000313" key="2">
    <source>
        <dbReference type="Proteomes" id="UP001497680"/>
    </source>
</evidence>
<keyword evidence="2" id="KW-1185">Reference proteome</keyword>
<dbReference type="EMBL" id="MU394285">
    <property type="protein sequence ID" value="KAI6091856.1"/>
    <property type="molecule type" value="Genomic_DNA"/>
</dbReference>
<sequence>MRTRKQTRAEESADAATSSPTPSSSAPTVVSITKIEGPRTASKHDDVIVETASASAVRSKLPTLIQFPLVAILSLALSQLGYSLAWAQTKGALTAHARLLSTWTDFGLVVGWRLFELALGWFGNYDGYDITALNLLSSGPLLYLLFAFYEVPASALLITLGIETIATYIPFRLLRPLSVAHSDPSRAPNAEIVTDRPIALLTTLLAGAIYSVTLFFAYATYLPSYLVVYFTSLPSVASAHEATYIGLLPVTLVLGFAARSFIFAPAEGVPKAERFDPVSASLPETVRWNFWGWSAQTKVVIRRTALLMLVSGVNTFLQTRLTVDGVETPGALAWSSVWVLGAAVTGLGLAAVGSV</sequence>
<protein>
    <submittedName>
        <fullName evidence="1">Uncharacterized protein</fullName>
    </submittedName>
</protein>
<name>A0ACC0DGK1_9PEZI</name>
<gene>
    <name evidence="1" type="ORF">F4821DRAFT_225739</name>
</gene>
<reference evidence="1 2" key="1">
    <citation type="journal article" date="2022" name="New Phytol.">
        <title>Ecological generalism drives hyperdiversity of secondary metabolite gene clusters in xylarialean endophytes.</title>
        <authorList>
            <person name="Franco M.E.E."/>
            <person name="Wisecaver J.H."/>
            <person name="Arnold A.E."/>
            <person name="Ju Y.M."/>
            <person name="Slot J.C."/>
            <person name="Ahrendt S."/>
            <person name="Moore L.P."/>
            <person name="Eastman K.E."/>
            <person name="Scott K."/>
            <person name="Konkel Z."/>
            <person name="Mondo S.J."/>
            <person name="Kuo A."/>
            <person name="Hayes R.D."/>
            <person name="Haridas S."/>
            <person name="Andreopoulos B."/>
            <person name="Riley R."/>
            <person name="LaButti K."/>
            <person name="Pangilinan J."/>
            <person name="Lipzen A."/>
            <person name="Amirebrahimi M."/>
            <person name="Yan J."/>
            <person name="Adam C."/>
            <person name="Keymanesh K."/>
            <person name="Ng V."/>
            <person name="Louie K."/>
            <person name="Northen T."/>
            <person name="Drula E."/>
            <person name="Henrissat B."/>
            <person name="Hsieh H.M."/>
            <person name="Youens-Clark K."/>
            <person name="Lutzoni F."/>
            <person name="Miadlikowska J."/>
            <person name="Eastwood D.C."/>
            <person name="Hamelin R.C."/>
            <person name="Grigoriev I.V."/>
            <person name="U'Ren J.M."/>
        </authorList>
    </citation>
    <scope>NUCLEOTIDE SEQUENCE [LARGE SCALE GENOMIC DNA]</scope>
    <source>
        <strain evidence="1 2">ER1909</strain>
    </source>
</reference>
<comment type="caution">
    <text evidence="1">The sequence shown here is derived from an EMBL/GenBank/DDBJ whole genome shotgun (WGS) entry which is preliminary data.</text>
</comment>
<proteinExistence type="predicted"/>
<evidence type="ECO:0000313" key="1">
    <source>
        <dbReference type="EMBL" id="KAI6091856.1"/>
    </source>
</evidence>
<organism evidence="1 2">
    <name type="scientific">Hypoxylon rubiginosum</name>
    <dbReference type="NCBI Taxonomy" id="110542"/>
    <lineage>
        <taxon>Eukaryota</taxon>
        <taxon>Fungi</taxon>
        <taxon>Dikarya</taxon>
        <taxon>Ascomycota</taxon>
        <taxon>Pezizomycotina</taxon>
        <taxon>Sordariomycetes</taxon>
        <taxon>Xylariomycetidae</taxon>
        <taxon>Xylariales</taxon>
        <taxon>Hypoxylaceae</taxon>
        <taxon>Hypoxylon</taxon>
    </lineage>
</organism>
<accession>A0ACC0DGK1</accession>
<dbReference type="Proteomes" id="UP001497680">
    <property type="component" value="Unassembled WGS sequence"/>
</dbReference>